<dbReference type="Proteomes" id="UP001153620">
    <property type="component" value="Chromosome 2"/>
</dbReference>
<feature type="coiled-coil region" evidence="1">
    <location>
        <begin position="51"/>
        <end position="78"/>
    </location>
</feature>
<reference evidence="2" key="2">
    <citation type="submission" date="2022-10" db="EMBL/GenBank/DDBJ databases">
        <authorList>
            <consortium name="ENA_rothamsted_submissions"/>
            <consortium name="culmorum"/>
            <person name="King R."/>
        </authorList>
    </citation>
    <scope>NUCLEOTIDE SEQUENCE</scope>
</reference>
<keyword evidence="3" id="KW-1185">Reference proteome</keyword>
<dbReference type="AlphaFoldDB" id="A0A9N9WMR7"/>
<keyword evidence="1" id="KW-0175">Coiled coil</keyword>
<reference evidence="2" key="1">
    <citation type="submission" date="2022-01" db="EMBL/GenBank/DDBJ databases">
        <authorList>
            <person name="King R."/>
        </authorList>
    </citation>
    <scope>NUCLEOTIDE SEQUENCE</scope>
</reference>
<evidence type="ECO:0000256" key="1">
    <source>
        <dbReference type="SAM" id="Coils"/>
    </source>
</evidence>
<gene>
    <name evidence="2" type="ORF">CHIRRI_LOCUS4670</name>
</gene>
<sequence>MDDSFDKMFKNDEEDIGYYQDAAMQYLHEIEELKEKLHDCFDRIKTNRQMMSAQQEREEFYEQKIESLTAELARMGRNQPSQSFNPAQMEQRVRNFTESIKIEIETFQRTGQFADIDNSINEIRELFNIFLAELNNLNAQNRDVIGTLETLVLLDVRNFVSD</sequence>
<dbReference type="SUPFAM" id="SSF57997">
    <property type="entry name" value="Tropomyosin"/>
    <property type="match status" value="1"/>
</dbReference>
<accession>A0A9N9WMR7</accession>
<proteinExistence type="predicted"/>
<protein>
    <submittedName>
        <fullName evidence="2">Uncharacterized protein</fullName>
    </submittedName>
</protein>
<organism evidence="2 3">
    <name type="scientific">Chironomus riparius</name>
    <dbReference type="NCBI Taxonomy" id="315576"/>
    <lineage>
        <taxon>Eukaryota</taxon>
        <taxon>Metazoa</taxon>
        <taxon>Ecdysozoa</taxon>
        <taxon>Arthropoda</taxon>
        <taxon>Hexapoda</taxon>
        <taxon>Insecta</taxon>
        <taxon>Pterygota</taxon>
        <taxon>Neoptera</taxon>
        <taxon>Endopterygota</taxon>
        <taxon>Diptera</taxon>
        <taxon>Nematocera</taxon>
        <taxon>Chironomoidea</taxon>
        <taxon>Chironomidae</taxon>
        <taxon>Chironominae</taxon>
        <taxon>Chironomus</taxon>
    </lineage>
</organism>
<evidence type="ECO:0000313" key="2">
    <source>
        <dbReference type="EMBL" id="CAG9801749.1"/>
    </source>
</evidence>
<evidence type="ECO:0000313" key="3">
    <source>
        <dbReference type="Proteomes" id="UP001153620"/>
    </source>
</evidence>
<dbReference type="EMBL" id="OU895878">
    <property type="protein sequence ID" value="CAG9801749.1"/>
    <property type="molecule type" value="Genomic_DNA"/>
</dbReference>
<name>A0A9N9WMR7_9DIPT</name>